<dbReference type="PANTHER" id="PTHR39586:SF1">
    <property type="entry name" value="CYTOPLASMIC PROTEIN"/>
    <property type="match status" value="1"/>
</dbReference>
<dbReference type="Pfam" id="PF04287">
    <property type="entry name" value="DUF446"/>
    <property type="match status" value="1"/>
</dbReference>
<dbReference type="PANTHER" id="PTHR39586">
    <property type="entry name" value="CYTOPLASMIC PROTEIN-RELATED"/>
    <property type="match status" value="1"/>
</dbReference>
<sequence length="108" mass="12144">MSRTYQQLSAMAKALEKELQNEGLWLTKPPSKVALSSAEPFAVDTLSFIQWLQFLFLPRIKQMCDEAAQLPEVSSIAPMAEEYFKSHQVDGDTIVARLTLIDQLITNA</sequence>
<gene>
    <name evidence="2" type="ORF">ABS24_04585</name>
</gene>
<dbReference type="GO" id="GO:0044010">
    <property type="term" value="P:single-species biofilm formation"/>
    <property type="evidence" value="ECO:0007669"/>
    <property type="project" value="TreeGrafter"/>
</dbReference>
<dbReference type="EMBL" id="LICA01000344">
    <property type="protein sequence ID" value="KRO92352.1"/>
    <property type="molecule type" value="Genomic_DNA"/>
</dbReference>
<feature type="domain" description="YqcC-like" evidence="1">
    <location>
        <begin position="11"/>
        <end position="104"/>
    </location>
</feature>
<dbReference type="InterPro" id="IPR023376">
    <property type="entry name" value="YqcC-like_dom"/>
</dbReference>
<evidence type="ECO:0000313" key="2">
    <source>
        <dbReference type="EMBL" id="KRO92352.1"/>
    </source>
</evidence>
<reference evidence="2 3" key="1">
    <citation type="submission" date="2015-10" db="EMBL/GenBank/DDBJ databases">
        <title>Metagenome-Assembled Genomes uncover a global brackish microbiome.</title>
        <authorList>
            <person name="Hugerth L.W."/>
            <person name="Larsson J."/>
            <person name="Alneberg J."/>
            <person name="Lindh M.V."/>
            <person name="Legrand C."/>
            <person name="Pinhassi J."/>
            <person name="Andersson A.F."/>
        </authorList>
    </citation>
    <scope>NUCLEOTIDE SEQUENCE [LARGE SCALE GENOMIC DNA]</scope>
    <source>
        <strain evidence="2">BACL26 MAG-121220-bin70</strain>
    </source>
</reference>
<proteinExistence type="predicted"/>
<dbReference type="Proteomes" id="UP000051213">
    <property type="component" value="Unassembled WGS sequence"/>
</dbReference>
<comment type="caution">
    <text evidence="2">The sequence shown here is derived from an EMBL/GenBank/DDBJ whole genome shotgun (WGS) entry which is preliminary data.</text>
</comment>
<organism evidence="2 3">
    <name type="scientific">SAR92 bacterium BACL26 MAG-121220-bin70</name>
    <dbReference type="NCBI Taxonomy" id="1655626"/>
    <lineage>
        <taxon>Bacteria</taxon>
        <taxon>Pseudomonadati</taxon>
        <taxon>Pseudomonadota</taxon>
        <taxon>Gammaproteobacteria</taxon>
        <taxon>Cellvibrionales</taxon>
        <taxon>Porticoccaceae</taxon>
        <taxon>SAR92 clade</taxon>
    </lineage>
</organism>
<dbReference type="SUPFAM" id="SSF158452">
    <property type="entry name" value="YqcC-like"/>
    <property type="match status" value="1"/>
</dbReference>
<evidence type="ECO:0000313" key="3">
    <source>
        <dbReference type="Proteomes" id="UP000051213"/>
    </source>
</evidence>
<protein>
    <recommendedName>
        <fullName evidence="1">YqcC-like domain-containing protein</fullName>
    </recommendedName>
</protein>
<dbReference type="InterPro" id="IPR007384">
    <property type="entry name" value="UCP006257"/>
</dbReference>
<dbReference type="InterPro" id="IPR036814">
    <property type="entry name" value="YqcC-like_sf"/>
</dbReference>
<dbReference type="AlphaFoldDB" id="A0A0R2U580"/>
<name>A0A0R2U580_9GAMM</name>
<evidence type="ECO:0000259" key="1">
    <source>
        <dbReference type="Pfam" id="PF04287"/>
    </source>
</evidence>
<accession>A0A0R2U580</accession>
<dbReference type="PIRSF" id="PIRSF006257">
    <property type="entry name" value="UCP006257"/>
    <property type="match status" value="1"/>
</dbReference>
<dbReference type="Gene3D" id="1.20.1440.40">
    <property type="entry name" value="YqcC-like"/>
    <property type="match status" value="1"/>
</dbReference>